<feature type="compositionally biased region" description="Gly residues" evidence="13">
    <location>
        <begin position="596"/>
        <end position="616"/>
    </location>
</feature>
<dbReference type="STRING" id="3880.G7ID52"/>
<evidence type="ECO:0000259" key="14">
    <source>
        <dbReference type="PROSITE" id="PS51192"/>
    </source>
</evidence>
<dbReference type="InterPro" id="IPR000629">
    <property type="entry name" value="RNA-helicase_DEAD-box_CS"/>
</dbReference>
<keyword evidence="4 12" id="KW-0547">Nucleotide-binding</keyword>
<evidence type="ECO:0000256" key="3">
    <source>
        <dbReference type="ARBA" id="ARBA00012552"/>
    </source>
</evidence>
<dbReference type="PANTHER" id="PTHR47963:SF8">
    <property type="entry name" value="ATP-DEPENDENT RNA HELICASE DEAD"/>
    <property type="match status" value="1"/>
</dbReference>
<evidence type="ECO:0000256" key="8">
    <source>
        <dbReference type="ARBA" id="ARBA00022884"/>
    </source>
</evidence>
<keyword evidence="9" id="KW-0539">Nucleus</keyword>
<dbReference type="InterPro" id="IPR035979">
    <property type="entry name" value="RBD_domain_sf"/>
</dbReference>
<evidence type="ECO:0000256" key="13">
    <source>
        <dbReference type="SAM" id="MobiDB-lite"/>
    </source>
</evidence>
<keyword evidence="7 12" id="KW-0067">ATP-binding</keyword>
<feature type="domain" description="Helicase C-terminal" evidence="15">
    <location>
        <begin position="302"/>
        <end position="461"/>
    </location>
</feature>
<dbReference type="InterPro" id="IPR059027">
    <property type="entry name" value="DD_DDX21-DDX50"/>
</dbReference>
<dbReference type="EnsemblPlants" id="AES62642">
    <property type="protein sequence ID" value="AES62642"/>
    <property type="gene ID" value="MTR_1g102410"/>
</dbReference>
<comment type="subcellular location">
    <subcellularLocation>
        <location evidence="1">Nucleus</location>
    </subcellularLocation>
</comment>
<dbReference type="Pfam" id="PF00270">
    <property type="entry name" value="DEAD"/>
    <property type="match status" value="1"/>
</dbReference>
<dbReference type="Pfam" id="PF00271">
    <property type="entry name" value="Helicase_C"/>
    <property type="match status" value="1"/>
</dbReference>
<dbReference type="Proteomes" id="UP000002051">
    <property type="component" value="Unassembled WGS sequence"/>
</dbReference>
<dbReference type="SMART" id="SM00490">
    <property type="entry name" value="HELICc"/>
    <property type="match status" value="1"/>
</dbReference>
<dbReference type="EC" id="3.6.4.13" evidence="3"/>
<feature type="region of interest" description="Disordered" evidence="13">
    <location>
        <begin position="1"/>
        <end position="29"/>
    </location>
</feature>
<dbReference type="Gene3D" id="3.30.70.2280">
    <property type="match status" value="1"/>
</dbReference>
<dbReference type="EMBL" id="CM001217">
    <property type="protein sequence ID" value="AES62642.1"/>
    <property type="molecule type" value="Genomic_DNA"/>
</dbReference>
<dbReference type="InterPro" id="IPR001650">
    <property type="entry name" value="Helicase_C-like"/>
</dbReference>
<evidence type="ECO:0000256" key="4">
    <source>
        <dbReference type="ARBA" id="ARBA00022741"/>
    </source>
</evidence>
<accession>G7ID52</accession>
<evidence type="ECO:0000256" key="1">
    <source>
        <dbReference type="ARBA" id="ARBA00004123"/>
    </source>
</evidence>
<keyword evidence="6 12" id="KW-0347">Helicase</keyword>
<evidence type="ECO:0000256" key="9">
    <source>
        <dbReference type="ARBA" id="ARBA00023242"/>
    </source>
</evidence>
<gene>
    <name evidence="17" type="primary">11409014</name>
    <name evidence="16" type="ordered locus">MTR_1g102410</name>
</gene>
<evidence type="ECO:0000256" key="12">
    <source>
        <dbReference type="RuleBase" id="RU000492"/>
    </source>
</evidence>
<dbReference type="Pfam" id="PF26142">
    <property type="entry name" value="DD_DDX21-DDX50"/>
    <property type="match status" value="1"/>
</dbReference>
<dbReference type="InterPro" id="IPR027417">
    <property type="entry name" value="P-loop_NTPase"/>
</dbReference>
<dbReference type="InterPro" id="IPR014001">
    <property type="entry name" value="Helicase_ATP-bd"/>
</dbReference>
<dbReference type="eggNOG" id="KOG0331">
    <property type="taxonomic scope" value="Eukaryota"/>
</dbReference>
<evidence type="ECO:0000259" key="15">
    <source>
        <dbReference type="PROSITE" id="PS51194"/>
    </source>
</evidence>
<dbReference type="InterPro" id="IPR012562">
    <property type="entry name" value="GUCT"/>
</dbReference>
<dbReference type="PROSITE" id="PS00039">
    <property type="entry name" value="DEAD_ATP_HELICASE"/>
    <property type="match status" value="1"/>
</dbReference>
<dbReference type="InterPro" id="IPR050547">
    <property type="entry name" value="DEAD_box_RNA_helicases"/>
</dbReference>
<dbReference type="CDD" id="cd12937">
    <property type="entry name" value="GUCT_RH7_like"/>
    <property type="match status" value="1"/>
</dbReference>
<evidence type="ECO:0000313" key="16">
    <source>
        <dbReference type="EMBL" id="AES62642.1"/>
    </source>
</evidence>
<dbReference type="PROSITE" id="PS51192">
    <property type="entry name" value="HELICASE_ATP_BIND_1"/>
    <property type="match status" value="1"/>
</dbReference>
<reference evidence="16 18" key="1">
    <citation type="journal article" date="2011" name="Nature">
        <title>The Medicago genome provides insight into the evolution of rhizobial symbioses.</title>
        <authorList>
            <person name="Young N.D."/>
            <person name="Debelle F."/>
            <person name="Oldroyd G.E."/>
            <person name="Geurts R."/>
            <person name="Cannon S.B."/>
            <person name="Udvardi M.K."/>
            <person name="Benedito V.A."/>
            <person name="Mayer K.F."/>
            <person name="Gouzy J."/>
            <person name="Schoof H."/>
            <person name="Van de Peer Y."/>
            <person name="Proost S."/>
            <person name="Cook D.R."/>
            <person name="Meyers B.C."/>
            <person name="Spannagl M."/>
            <person name="Cheung F."/>
            <person name="De Mita S."/>
            <person name="Krishnakumar V."/>
            <person name="Gundlach H."/>
            <person name="Zhou S."/>
            <person name="Mudge J."/>
            <person name="Bharti A.K."/>
            <person name="Murray J.D."/>
            <person name="Naoumkina M.A."/>
            <person name="Rosen B."/>
            <person name="Silverstein K.A."/>
            <person name="Tang H."/>
            <person name="Rombauts S."/>
            <person name="Zhao P.X."/>
            <person name="Zhou P."/>
            <person name="Barbe V."/>
            <person name="Bardou P."/>
            <person name="Bechner M."/>
            <person name="Bellec A."/>
            <person name="Berger A."/>
            <person name="Berges H."/>
            <person name="Bidwell S."/>
            <person name="Bisseling T."/>
            <person name="Choisne N."/>
            <person name="Couloux A."/>
            <person name="Denny R."/>
            <person name="Deshpande S."/>
            <person name="Dai X."/>
            <person name="Doyle J.J."/>
            <person name="Dudez A.M."/>
            <person name="Farmer A.D."/>
            <person name="Fouteau S."/>
            <person name="Franken C."/>
            <person name="Gibelin C."/>
            <person name="Gish J."/>
            <person name="Goldstein S."/>
            <person name="Gonzalez A.J."/>
            <person name="Green P.J."/>
            <person name="Hallab A."/>
            <person name="Hartog M."/>
            <person name="Hua A."/>
            <person name="Humphray S.J."/>
            <person name="Jeong D.H."/>
            <person name="Jing Y."/>
            <person name="Jocker A."/>
            <person name="Kenton S.M."/>
            <person name="Kim D.J."/>
            <person name="Klee K."/>
            <person name="Lai H."/>
            <person name="Lang C."/>
            <person name="Lin S."/>
            <person name="Macmil S.L."/>
            <person name="Magdelenat G."/>
            <person name="Matthews L."/>
            <person name="McCorrison J."/>
            <person name="Monaghan E.L."/>
            <person name="Mun J.H."/>
            <person name="Najar F.Z."/>
            <person name="Nicholson C."/>
            <person name="Noirot C."/>
            <person name="O'Bleness M."/>
            <person name="Paule C.R."/>
            <person name="Poulain J."/>
            <person name="Prion F."/>
            <person name="Qin B."/>
            <person name="Qu C."/>
            <person name="Retzel E.F."/>
            <person name="Riddle C."/>
            <person name="Sallet E."/>
            <person name="Samain S."/>
            <person name="Samson N."/>
            <person name="Sanders I."/>
            <person name="Saurat O."/>
            <person name="Scarpelli C."/>
            <person name="Schiex T."/>
            <person name="Segurens B."/>
            <person name="Severin A.J."/>
            <person name="Sherrier D.J."/>
            <person name="Shi R."/>
            <person name="Sims S."/>
            <person name="Singer S.R."/>
            <person name="Sinharoy S."/>
            <person name="Sterck L."/>
            <person name="Viollet A."/>
            <person name="Wang B.B."/>
            <person name="Wang K."/>
            <person name="Wang M."/>
            <person name="Wang X."/>
            <person name="Warfsmann J."/>
            <person name="Weissenbach J."/>
            <person name="White D.D."/>
            <person name="White J.D."/>
            <person name="Wiley G.B."/>
            <person name="Wincker P."/>
            <person name="Xing Y."/>
            <person name="Yang L."/>
            <person name="Yao Z."/>
            <person name="Ying F."/>
            <person name="Zhai J."/>
            <person name="Zhou L."/>
            <person name="Zuber A."/>
            <person name="Denarie J."/>
            <person name="Dixon R.A."/>
            <person name="May G.D."/>
            <person name="Schwartz D.C."/>
            <person name="Rogers J."/>
            <person name="Quetier F."/>
            <person name="Town C.D."/>
            <person name="Roe B.A."/>
        </authorList>
    </citation>
    <scope>NUCLEOTIDE SEQUENCE [LARGE SCALE GENOMIC DNA]</scope>
    <source>
        <strain evidence="16">A17</strain>
        <strain evidence="17 18">cv. Jemalong A17</strain>
    </source>
</reference>
<comment type="catalytic activity">
    <reaction evidence="10">
        <text>ATP + H2O = ADP + phosphate + H(+)</text>
        <dbReference type="Rhea" id="RHEA:13065"/>
        <dbReference type="ChEBI" id="CHEBI:15377"/>
        <dbReference type="ChEBI" id="CHEBI:15378"/>
        <dbReference type="ChEBI" id="CHEBI:30616"/>
        <dbReference type="ChEBI" id="CHEBI:43474"/>
        <dbReference type="ChEBI" id="CHEBI:456216"/>
        <dbReference type="EC" id="3.6.4.13"/>
    </reaction>
</comment>
<comment type="similarity">
    <text evidence="2">Belongs to the DEAD box helicase family. DDX21/DDX50 subfamily.</text>
</comment>
<protein>
    <recommendedName>
        <fullName evidence="11">DEAD-box ATP-dependent RNA helicase 7</fullName>
        <ecNumber evidence="3">3.6.4.13</ecNumber>
    </recommendedName>
</protein>
<dbReference type="HOGENOM" id="CLU_003041_20_0_1"/>
<feature type="compositionally biased region" description="Basic and acidic residues" evidence="13">
    <location>
        <begin position="110"/>
        <end position="129"/>
    </location>
</feature>
<dbReference type="OrthoDB" id="4255at2759"/>
<evidence type="ECO:0000313" key="17">
    <source>
        <dbReference type="EnsemblPlants" id="AES62642"/>
    </source>
</evidence>
<dbReference type="GO" id="GO:0005524">
    <property type="term" value="F:ATP binding"/>
    <property type="evidence" value="ECO:0007669"/>
    <property type="project" value="UniProtKB-KW"/>
</dbReference>
<dbReference type="PANTHER" id="PTHR47963">
    <property type="entry name" value="DEAD-BOX ATP-DEPENDENT RNA HELICASE 47, MITOCHONDRIAL"/>
    <property type="match status" value="1"/>
</dbReference>
<dbReference type="GO" id="GO:0003729">
    <property type="term" value="F:mRNA binding"/>
    <property type="evidence" value="ECO:0000318"/>
    <property type="project" value="GO_Central"/>
</dbReference>
<dbReference type="KEGG" id="mtr:11409014"/>
<dbReference type="AlphaFoldDB" id="G7ID52"/>
<dbReference type="GO" id="GO:0005730">
    <property type="term" value="C:nucleolus"/>
    <property type="evidence" value="ECO:0000318"/>
    <property type="project" value="GO_Central"/>
</dbReference>
<dbReference type="PROSITE" id="PS51194">
    <property type="entry name" value="HELICASE_CTER"/>
    <property type="match status" value="1"/>
</dbReference>
<dbReference type="SUPFAM" id="SSF54928">
    <property type="entry name" value="RNA-binding domain, RBD"/>
    <property type="match status" value="1"/>
</dbReference>
<dbReference type="FunFam" id="3.30.70.2280:FF:000003">
    <property type="entry name" value="DEAD-box ATP-dependent RNA helicase 7"/>
    <property type="match status" value="1"/>
</dbReference>
<keyword evidence="5 12" id="KW-0378">Hydrolase</keyword>
<dbReference type="GO" id="GO:0003724">
    <property type="term" value="F:RNA helicase activity"/>
    <property type="evidence" value="ECO:0000318"/>
    <property type="project" value="GO_Central"/>
</dbReference>
<evidence type="ECO:0000256" key="11">
    <source>
        <dbReference type="ARBA" id="ARBA00070889"/>
    </source>
</evidence>
<dbReference type="CDD" id="cd18787">
    <property type="entry name" value="SF2_C_DEAD"/>
    <property type="match status" value="1"/>
</dbReference>
<feature type="region of interest" description="Disordered" evidence="13">
    <location>
        <begin position="110"/>
        <end position="135"/>
    </location>
</feature>
<reference evidence="17" key="3">
    <citation type="submission" date="2015-04" db="UniProtKB">
        <authorList>
            <consortium name="EnsemblPlants"/>
        </authorList>
    </citation>
    <scope>IDENTIFICATION</scope>
    <source>
        <strain evidence="17">cv. Jemalong A17</strain>
    </source>
</reference>
<evidence type="ECO:0000256" key="10">
    <source>
        <dbReference type="ARBA" id="ARBA00047984"/>
    </source>
</evidence>
<feature type="compositionally biased region" description="Gly residues" evidence="13">
    <location>
        <begin position="626"/>
        <end position="641"/>
    </location>
</feature>
<dbReference type="SUPFAM" id="SSF52540">
    <property type="entry name" value="P-loop containing nucleoside triphosphate hydrolases"/>
    <property type="match status" value="1"/>
</dbReference>
<evidence type="ECO:0000256" key="7">
    <source>
        <dbReference type="ARBA" id="ARBA00022840"/>
    </source>
</evidence>
<name>G7ID52_MEDTR</name>
<keyword evidence="18" id="KW-1185">Reference proteome</keyword>
<keyword evidence="8" id="KW-0694">RNA-binding</keyword>
<dbReference type="InterPro" id="IPR044742">
    <property type="entry name" value="DEAD/DEAH_RhlB"/>
</dbReference>
<reference evidence="16 18" key="2">
    <citation type="journal article" date="2014" name="BMC Genomics">
        <title>An improved genome release (version Mt4.0) for the model legume Medicago truncatula.</title>
        <authorList>
            <person name="Tang H."/>
            <person name="Krishnakumar V."/>
            <person name="Bidwell S."/>
            <person name="Rosen B."/>
            <person name="Chan A."/>
            <person name="Zhou S."/>
            <person name="Gentzbittel L."/>
            <person name="Childs K.L."/>
            <person name="Yandell M."/>
            <person name="Gundlach H."/>
            <person name="Mayer K.F."/>
            <person name="Schwartz D.C."/>
            <person name="Town C.D."/>
        </authorList>
    </citation>
    <scope>GENOME REANNOTATION</scope>
    <source>
        <strain evidence="17 18">cv. Jemalong A17</strain>
    </source>
</reference>
<evidence type="ECO:0000313" key="18">
    <source>
        <dbReference type="Proteomes" id="UP000002051"/>
    </source>
</evidence>
<evidence type="ECO:0000256" key="6">
    <source>
        <dbReference type="ARBA" id="ARBA00022806"/>
    </source>
</evidence>
<feature type="domain" description="Helicase ATP-binding" evidence="14">
    <location>
        <begin position="74"/>
        <end position="272"/>
    </location>
</feature>
<dbReference type="GO" id="GO:0016787">
    <property type="term" value="F:hydrolase activity"/>
    <property type="evidence" value="ECO:0007669"/>
    <property type="project" value="UniProtKB-KW"/>
</dbReference>
<evidence type="ECO:0000256" key="5">
    <source>
        <dbReference type="ARBA" id="ARBA00022801"/>
    </source>
</evidence>
<dbReference type="Pfam" id="PF08152">
    <property type="entry name" value="GUCT"/>
    <property type="match status" value="1"/>
</dbReference>
<organism evidence="16 18">
    <name type="scientific">Medicago truncatula</name>
    <name type="common">Barrel medic</name>
    <name type="synonym">Medicago tribuloides</name>
    <dbReference type="NCBI Taxonomy" id="3880"/>
    <lineage>
        <taxon>Eukaryota</taxon>
        <taxon>Viridiplantae</taxon>
        <taxon>Streptophyta</taxon>
        <taxon>Embryophyta</taxon>
        <taxon>Tracheophyta</taxon>
        <taxon>Spermatophyta</taxon>
        <taxon>Magnoliopsida</taxon>
        <taxon>eudicotyledons</taxon>
        <taxon>Gunneridae</taxon>
        <taxon>Pentapetalae</taxon>
        <taxon>rosids</taxon>
        <taxon>fabids</taxon>
        <taxon>Fabales</taxon>
        <taxon>Fabaceae</taxon>
        <taxon>Papilionoideae</taxon>
        <taxon>50 kb inversion clade</taxon>
        <taxon>NPAAA clade</taxon>
        <taxon>Hologalegina</taxon>
        <taxon>IRL clade</taxon>
        <taxon>Trifolieae</taxon>
        <taxon>Medicago</taxon>
    </lineage>
</organism>
<dbReference type="SMART" id="SM00487">
    <property type="entry name" value="DEXDc"/>
    <property type="match status" value="1"/>
</dbReference>
<evidence type="ECO:0000256" key="2">
    <source>
        <dbReference type="ARBA" id="ARBA00006517"/>
    </source>
</evidence>
<sequence length="641" mass="70173">MTTTNGDDNENSLELDKEKKNKKKKAKSEEEFVVMENKVEDPNGISKFKISEPLREKLKEKGIESLFPIQAMTFDIILQGCDLVGRARTGQGKTLAFVLPILESVTNGKAKETNAKTKETNGNARESRKGGYGGPPKPSVLVLLPTRELACQVNADFEVYGGAMGLTSCCLYGGAPYKAQEIKLERGVDIVIGTPGRIKDHIVRGSIDLSQLKFRVLDEADEMLRMGFVEDVELILGKVKNVDQVQTLLFSATLPEWVKNIAKRFLKEDKQTADLVGNTKMKASTSVRHYILPCTGAARSQLIPDIIRCYSSEGRTIIFTETKESASQLAELLPGARALHGDIQQAQREVTLSGFRYGKFMTLVATNVAARGLDINDVQLIIQCEPPRDVEAYIHRSGRTGRAGNTGVAVMLYDPRRSNIPKIERESGVKFEHISAPQANDIAKAVGREAAEMIMQVSDSVIPAFKSAAEELLNNSGLSVVDLFAKALAKAVGYTEIKKRSLLSSMENYVTLLLENEKPIFTPTFAYKILRRFLPEEKVEAVKGLTITADGNGVVFDVAAEDLDTYLAGKENVSDVRLEVLKELPRLQQRDQSRGGRFGDGGGRGGGSRFSGGGRNGRFSSDRFSNGGGRGRGGNWGGNKW</sequence>
<proteinExistence type="inferred from homology"/>
<dbReference type="OMA" id="YSGFHGR"/>
<dbReference type="InterPro" id="IPR011545">
    <property type="entry name" value="DEAD/DEAH_box_helicase_dom"/>
</dbReference>
<dbReference type="PaxDb" id="3880-AES62642"/>
<dbReference type="CDD" id="cd00268">
    <property type="entry name" value="DEADc"/>
    <property type="match status" value="1"/>
</dbReference>
<feature type="region of interest" description="Disordered" evidence="13">
    <location>
        <begin position="589"/>
        <end position="641"/>
    </location>
</feature>
<dbReference type="Gene3D" id="3.40.50.300">
    <property type="entry name" value="P-loop containing nucleotide triphosphate hydrolases"/>
    <property type="match status" value="2"/>
</dbReference>